<dbReference type="AlphaFoldDB" id="A0A6P1TMG2"/>
<dbReference type="InterPro" id="IPR001647">
    <property type="entry name" value="HTH_TetR"/>
</dbReference>
<protein>
    <submittedName>
        <fullName evidence="4">TetR family transcriptional regulator</fullName>
    </submittedName>
</protein>
<dbReference type="Gene3D" id="1.10.357.10">
    <property type="entry name" value="Tetracycline Repressor, domain 2"/>
    <property type="match status" value="1"/>
</dbReference>
<dbReference type="PANTHER" id="PTHR43479:SF11">
    <property type="entry name" value="ACREF_ENVCD OPERON REPRESSOR-RELATED"/>
    <property type="match status" value="1"/>
</dbReference>
<dbReference type="Proteomes" id="UP000464314">
    <property type="component" value="Chromosome"/>
</dbReference>
<organism evidence="4 5">
    <name type="scientific">Anaerocolumna sedimenticola</name>
    <dbReference type="NCBI Taxonomy" id="2696063"/>
    <lineage>
        <taxon>Bacteria</taxon>
        <taxon>Bacillati</taxon>
        <taxon>Bacillota</taxon>
        <taxon>Clostridia</taxon>
        <taxon>Lachnospirales</taxon>
        <taxon>Lachnospiraceae</taxon>
        <taxon>Anaerocolumna</taxon>
    </lineage>
</organism>
<dbReference type="PRINTS" id="PR00455">
    <property type="entry name" value="HTHTETR"/>
</dbReference>
<proteinExistence type="predicted"/>
<feature type="domain" description="HTH tetR-type" evidence="3">
    <location>
        <begin position="9"/>
        <end position="69"/>
    </location>
</feature>
<gene>
    <name evidence="4" type="ORF">Ana3638_11550</name>
</gene>
<reference evidence="4 5" key="1">
    <citation type="submission" date="2020-01" db="EMBL/GenBank/DDBJ databases">
        <title>Genome analysis of Anaerocolumna sp. CBA3638.</title>
        <authorList>
            <person name="Kim J."/>
            <person name="Roh S.W."/>
        </authorList>
    </citation>
    <scope>NUCLEOTIDE SEQUENCE [LARGE SCALE GENOMIC DNA]</scope>
    <source>
        <strain evidence="4 5">CBA3638</strain>
    </source>
</reference>
<name>A0A6P1TMG2_9FIRM</name>
<evidence type="ECO:0000313" key="4">
    <source>
        <dbReference type="EMBL" id="QHQ61332.1"/>
    </source>
</evidence>
<dbReference type="SUPFAM" id="SSF46689">
    <property type="entry name" value="Homeodomain-like"/>
    <property type="match status" value="1"/>
</dbReference>
<evidence type="ECO:0000259" key="3">
    <source>
        <dbReference type="PROSITE" id="PS50977"/>
    </source>
</evidence>
<keyword evidence="5" id="KW-1185">Reference proteome</keyword>
<dbReference type="InterPro" id="IPR050624">
    <property type="entry name" value="HTH-type_Tx_Regulator"/>
</dbReference>
<dbReference type="Pfam" id="PF00440">
    <property type="entry name" value="TetR_N"/>
    <property type="match status" value="1"/>
</dbReference>
<dbReference type="InterPro" id="IPR009057">
    <property type="entry name" value="Homeodomain-like_sf"/>
</dbReference>
<dbReference type="PANTHER" id="PTHR43479">
    <property type="entry name" value="ACREF/ENVCD OPERON REPRESSOR-RELATED"/>
    <property type="match status" value="1"/>
</dbReference>
<sequence length="196" mass="22629">MTKRNEQKEKRRQDILKAGLSIFIRKGYEATKINDIAKKAGMSVGLLYHYFESIELLHEELINIGLSGRSGQYFPQYDNPLDFFLKSSIHIFDMVKSDHFIAELFVLMNQAQRNQSLPSHIRSKLEQNDVIAKSISLIEEGQHQELIRRGNPMALALAFWLSVQSYVEMIALNPNTPYPESNWFVDLLKSSTDHEN</sequence>
<dbReference type="GO" id="GO:0003677">
    <property type="term" value="F:DNA binding"/>
    <property type="evidence" value="ECO:0007669"/>
    <property type="project" value="UniProtKB-UniRule"/>
</dbReference>
<accession>A0A6P1TMG2</accession>
<dbReference type="PROSITE" id="PS50977">
    <property type="entry name" value="HTH_TETR_2"/>
    <property type="match status" value="1"/>
</dbReference>
<dbReference type="RefSeq" id="WP_161838157.1">
    <property type="nucleotide sequence ID" value="NZ_CP048000.1"/>
</dbReference>
<keyword evidence="1 2" id="KW-0238">DNA-binding</keyword>
<dbReference type="KEGG" id="anr:Ana3638_11550"/>
<evidence type="ECO:0000256" key="2">
    <source>
        <dbReference type="PROSITE-ProRule" id="PRU00335"/>
    </source>
</evidence>
<dbReference type="EMBL" id="CP048000">
    <property type="protein sequence ID" value="QHQ61332.1"/>
    <property type="molecule type" value="Genomic_DNA"/>
</dbReference>
<evidence type="ECO:0000313" key="5">
    <source>
        <dbReference type="Proteomes" id="UP000464314"/>
    </source>
</evidence>
<feature type="DNA-binding region" description="H-T-H motif" evidence="2">
    <location>
        <begin position="32"/>
        <end position="51"/>
    </location>
</feature>
<evidence type="ECO:0000256" key="1">
    <source>
        <dbReference type="ARBA" id="ARBA00023125"/>
    </source>
</evidence>